<sequence>MRRLSLTCIGYLWSVTAGRWPFIKPCCVPDIETASMEFVRRHTTIPVPKAFGSFRYRDQDYLIMTRMPGHSLEFSEWKDLKDRTRSVLVVQLRDYVLQLRSIPRPVGSSTAVCSVLGGPVYNLRLCTDGSYGPYVNEDQMNLQLRSGVLLENIMVDGDRVTGIIDWESTGWFPVHWEYLKAMFGAMVFEPWEKDIPKIIPPFEFEALGYCKV</sequence>
<organism evidence="2 3">
    <name type="scientific">Guyanagaster necrorhizus</name>
    <dbReference type="NCBI Taxonomy" id="856835"/>
    <lineage>
        <taxon>Eukaryota</taxon>
        <taxon>Fungi</taxon>
        <taxon>Dikarya</taxon>
        <taxon>Basidiomycota</taxon>
        <taxon>Agaricomycotina</taxon>
        <taxon>Agaricomycetes</taxon>
        <taxon>Agaricomycetidae</taxon>
        <taxon>Agaricales</taxon>
        <taxon>Marasmiineae</taxon>
        <taxon>Physalacriaceae</taxon>
        <taxon>Guyanagaster</taxon>
    </lineage>
</organism>
<evidence type="ECO:0008006" key="4">
    <source>
        <dbReference type="Google" id="ProtNLM"/>
    </source>
</evidence>
<keyword evidence="3" id="KW-1185">Reference proteome</keyword>
<dbReference type="Proteomes" id="UP000812287">
    <property type="component" value="Unassembled WGS sequence"/>
</dbReference>
<dbReference type="PANTHER" id="PTHR21310:SF15">
    <property type="entry name" value="AMINOGLYCOSIDE PHOSPHOTRANSFERASE DOMAIN-CONTAINING PROTEIN"/>
    <property type="match status" value="1"/>
</dbReference>
<feature type="signal peptide" evidence="1">
    <location>
        <begin position="1"/>
        <end position="18"/>
    </location>
</feature>
<dbReference type="AlphaFoldDB" id="A0A9P7VU26"/>
<comment type="caution">
    <text evidence="2">The sequence shown here is derived from an EMBL/GenBank/DDBJ whole genome shotgun (WGS) entry which is preliminary data.</text>
</comment>
<evidence type="ECO:0000313" key="2">
    <source>
        <dbReference type="EMBL" id="KAG7446633.1"/>
    </source>
</evidence>
<dbReference type="CDD" id="cd05120">
    <property type="entry name" value="APH_ChoK_like"/>
    <property type="match status" value="1"/>
</dbReference>
<feature type="chain" id="PRO_5040413669" description="Aminoglycoside phosphotransferase domain-containing protein" evidence="1">
    <location>
        <begin position="19"/>
        <end position="212"/>
    </location>
</feature>
<reference evidence="2" key="1">
    <citation type="submission" date="2020-11" db="EMBL/GenBank/DDBJ databases">
        <title>Adaptations for nitrogen fixation in a non-lichenized fungal sporocarp promotes dispersal by wood-feeding termites.</title>
        <authorList>
            <consortium name="DOE Joint Genome Institute"/>
            <person name="Koch R.A."/>
            <person name="Yoon G."/>
            <person name="Arayal U."/>
            <person name="Lail K."/>
            <person name="Amirebrahimi M."/>
            <person name="Labutti K."/>
            <person name="Lipzen A."/>
            <person name="Riley R."/>
            <person name="Barry K."/>
            <person name="Henrissat B."/>
            <person name="Grigoriev I.V."/>
            <person name="Herr J.R."/>
            <person name="Aime M.C."/>
        </authorList>
    </citation>
    <scope>NUCLEOTIDE SEQUENCE</scope>
    <source>
        <strain evidence="2">MCA 3950</strain>
    </source>
</reference>
<name>A0A9P7VU26_9AGAR</name>
<keyword evidence="1" id="KW-0732">Signal</keyword>
<evidence type="ECO:0000313" key="3">
    <source>
        <dbReference type="Proteomes" id="UP000812287"/>
    </source>
</evidence>
<dbReference type="InterPro" id="IPR051678">
    <property type="entry name" value="AGP_Transferase"/>
</dbReference>
<proteinExistence type="predicted"/>
<evidence type="ECO:0000256" key="1">
    <source>
        <dbReference type="SAM" id="SignalP"/>
    </source>
</evidence>
<dbReference type="GeneID" id="66101483"/>
<dbReference type="OrthoDB" id="8300194at2759"/>
<gene>
    <name evidence="2" type="ORF">BT62DRAFT_1076174</name>
</gene>
<dbReference type="RefSeq" id="XP_043040133.1">
    <property type="nucleotide sequence ID" value="XM_043179189.1"/>
</dbReference>
<dbReference type="SUPFAM" id="SSF56112">
    <property type="entry name" value="Protein kinase-like (PK-like)"/>
    <property type="match status" value="1"/>
</dbReference>
<dbReference type="InterPro" id="IPR011009">
    <property type="entry name" value="Kinase-like_dom_sf"/>
</dbReference>
<dbReference type="PANTHER" id="PTHR21310">
    <property type="entry name" value="AMINOGLYCOSIDE PHOSPHOTRANSFERASE-RELATED-RELATED"/>
    <property type="match status" value="1"/>
</dbReference>
<protein>
    <recommendedName>
        <fullName evidence="4">Aminoglycoside phosphotransferase domain-containing protein</fullName>
    </recommendedName>
</protein>
<accession>A0A9P7VU26</accession>
<dbReference type="EMBL" id="MU250534">
    <property type="protein sequence ID" value="KAG7446633.1"/>
    <property type="molecule type" value="Genomic_DNA"/>
</dbReference>